<keyword evidence="2" id="KW-0808">Transferase</keyword>
<dbReference type="PANTHER" id="PTHR12526">
    <property type="entry name" value="GLYCOSYLTRANSFERASE"/>
    <property type="match status" value="1"/>
</dbReference>
<evidence type="ECO:0000256" key="2">
    <source>
        <dbReference type="ARBA" id="ARBA00022679"/>
    </source>
</evidence>
<feature type="domain" description="Glycosyl transferase family 1" evidence="3">
    <location>
        <begin position="199"/>
        <end position="349"/>
    </location>
</feature>
<accession>A0ABY4YAN6</accession>
<keyword evidence="5" id="KW-1185">Reference proteome</keyword>
<dbReference type="Pfam" id="PF00534">
    <property type="entry name" value="Glycos_transf_1"/>
    <property type="match status" value="1"/>
</dbReference>
<keyword evidence="1" id="KW-0328">Glycosyltransferase</keyword>
<dbReference type="RefSeq" id="WP_252581353.1">
    <property type="nucleotide sequence ID" value="NZ_CP071527.1"/>
</dbReference>
<dbReference type="Gene3D" id="3.40.50.2000">
    <property type="entry name" value="Glycogen Phosphorylase B"/>
    <property type="match status" value="1"/>
</dbReference>
<evidence type="ECO:0000259" key="3">
    <source>
        <dbReference type="Pfam" id="PF00534"/>
    </source>
</evidence>
<proteinExistence type="predicted"/>
<protein>
    <submittedName>
        <fullName evidence="4">Glycosyltransferase family 4 protein</fullName>
    </submittedName>
</protein>
<dbReference type="PANTHER" id="PTHR12526:SF510">
    <property type="entry name" value="D-INOSITOL 3-PHOSPHATE GLYCOSYLTRANSFERASE"/>
    <property type="match status" value="1"/>
</dbReference>
<reference evidence="4" key="1">
    <citation type="submission" date="2021-03" db="EMBL/GenBank/DDBJ databases">
        <title>Legionella lytica PCM 2298.</title>
        <authorList>
            <person name="Koper P."/>
        </authorList>
    </citation>
    <scope>NUCLEOTIDE SEQUENCE</scope>
    <source>
        <strain evidence="4">PCM 2298</strain>
    </source>
</reference>
<evidence type="ECO:0000256" key="1">
    <source>
        <dbReference type="ARBA" id="ARBA00022676"/>
    </source>
</evidence>
<evidence type="ECO:0000313" key="4">
    <source>
        <dbReference type="EMBL" id="USQ14700.1"/>
    </source>
</evidence>
<dbReference type="EMBL" id="CP071527">
    <property type="protein sequence ID" value="USQ14700.1"/>
    <property type="molecule type" value="Genomic_DNA"/>
</dbReference>
<gene>
    <name evidence="4" type="ORF">J2N86_05190</name>
</gene>
<dbReference type="InterPro" id="IPR001296">
    <property type="entry name" value="Glyco_trans_1"/>
</dbReference>
<dbReference type="Proteomes" id="UP001057474">
    <property type="component" value="Chromosome"/>
</dbReference>
<organism evidence="4 5">
    <name type="scientific">Legionella lytica</name>
    <dbReference type="NCBI Taxonomy" id="96232"/>
    <lineage>
        <taxon>Bacteria</taxon>
        <taxon>Pseudomonadati</taxon>
        <taxon>Pseudomonadota</taxon>
        <taxon>Gammaproteobacteria</taxon>
        <taxon>Legionellales</taxon>
        <taxon>Legionellaceae</taxon>
        <taxon>Legionella</taxon>
    </lineage>
</organism>
<sequence>MLNSSMSIYYAPINYRTVTRVAGNTIANDGLLKALVKYGTRSTLSPYIARADFFDDFKKSYELDSPLKTFYPIMQGDIPALKQSGLYMQPDVLINKMAWSRAFMSPDSFSICGLVHALAGMDTAEEVAQLVQAPLHDWDAIICTSIASKRVMENLFNQWYDYLKTRYKEPLKSSLQLPVLPLGIHPEEVSAPELHEVHRNAFRKQYGIAEHDYVVLFVGRLFFYEKAHPIPMYLALEALAQRIGSQSRVHFVQAGWFDKEEHKAHYHKAAQLFCPSVKVHFINDLDTEAKKKAIWPGADVFMSLSDNIQESFGVTPLEAMANRLPVIVSDWDGYRDSVRHEVDGFLIPTVLPPSGCGVDLSLGYLAKGINWLTYAGLTAQMAAVDVGACVNALWQLYLNPELRQQMGAAGYRRVHEHFHWNKVLPRYDALWDELSARRFAATNEAKTAIGVPPLLADPFHTFSGHASTALKSNDYFKPGQTAISQLDTLIANHLGGIGTQQIVSLMYLQQIVAAVQHKMISTQDVVHFVTSRDRTISSGVVVRSLTYLIKYDFIRIGDGAVEQQLMALT</sequence>
<evidence type="ECO:0000313" key="5">
    <source>
        <dbReference type="Proteomes" id="UP001057474"/>
    </source>
</evidence>
<dbReference type="CDD" id="cd03801">
    <property type="entry name" value="GT4_PimA-like"/>
    <property type="match status" value="1"/>
</dbReference>
<dbReference type="SUPFAM" id="SSF53756">
    <property type="entry name" value="UDP-Glycosyltransferase/glycogen phosphorylase"/>
    <property type="match status" value="1"/>
</dbReference>
<name>A0ABY4YAN6_9GAMM</name>